<feature type="domain" description="Haemin-degrading HemS/ChuX" evidence="1">
    <location>
        <begin position="216"/>
        <end position="346"/>
    </location>
</feature>
<dbReference type="CDD" id="cd16830">
    <property type="entry name" value="HemS-like_N"/>
    <property type="match status" value="1"/>
</dbReference>
<reference evidence="2 3" key="1">
    <citation type="submission" date="2015-03" db="EMBL/GenBank/DDBJ databases">
        <authorList>
            <person name="Hassan Y.I."/>
            <person name="Lepp D."/>
            <person name="Zhou T."/>
        </authorList>
    </citation>
    <scope>NUCLEOTIDE SEQUENCE [LARGE SCALE GENOMIC DNA]</scope>
    <source>
        <strain evidence="2 3">GH2-10</strain>
    </source>
</reference>
<organism evidence="2 3">
    <name type="scientific">Devosia soli</name>
    <dbReference type="NCBI Taxonomy" id="361041"/>
    <lineage>
        <taxon>Bacteria</taxon>
        <taxon>Pseudomonadati</taxon>
        <taxon>Pseudomonadota</taxon>
        <taxon>Alphaproteobacteria</taxon>
        <taxon>Hyphomicrobiales</taxon>
        <taxon>Devosiaceae</taxon>
        <taxon>Devosia</taxon>
    </lineage>
</organism>
<dbReference type="AlphaFoldDB" id="A0A0F5L837"/>
<dbReference type="GO" id="GO:0006826">
    <property type="term" value="P:iron ion transport"/>
    <property type="evidence" value="ECO:0007669"/>
    <property type="project" value="InterPro"/>
</dbReference>
<dbReference type="Pfam" id="PF05171">
    <property type="entry name" value="HemS"/>
    <property type="match status" value="2"/>
</dbReference>
<evidence type="ECO:0000313" key="3">
    <source>
        <dbReference type="Proteomes" id="UP000033514"/>
    </source>
</evidence>
<dbReference type="STRING" id="361041.VW35_14170"/>
<evidence type="ECO:0000259" key="1">
    <source>
        <dbReference type="Pfam" id="PF05171"/>
    </source>
</evidence>
<dbReference type="Proteomes" id="UP000033514">
    <property type="component" value="Unassembled WGS sequence"/>
</dbReference>
<dbReference type="InterPro" id="IPR007845">
    <property type="entry name" value="HemS/ChuX_dom"/>
</dbReference>
<feature type="domain" description="Haemin-degrading HemS/ChuX" evidence="1">
    <location>
        <begin position="33"/>
        <end position="160"/>
    </location>
</feature>
<sequence length="355" mass="39462">MTEPTSKTAEDIRRLRALNPQMRERDFARIHSISEGQLVAAEVGHTATRLKVEMSTLLHGLTGVGEVMALTRNESAVHEKIGVYEGVSVNAHASIVLGEQIDLRIFPSRWVHGYALEKAMEDGTTKRSLQFFDRAGNAVHKVHARPATDIAAWTKLVGELRHDEQVDTLEVTPYVKSAPEAAPAPAPAPLSELRAGWEAMTDTHQFFGLLKKLNYPRLDALETVGEDLAWQLDHAAVEGMFRKVAGTDLPIMVFAGNEGCIQIHSGPIHKVSPMGPWLNVMDETFHLHLRLDHVVAAWAVRKPTKDGHVTSVELYDANRELIIQFFGKRHEGHGERDEWRAVVEQLPLFSTPNAA</sequence>
<gene>
    <name evidence="2" type="ORF">VW35_14170</name>
</gene>
<dbReference type="InterPro" id="IPR053733">
    <property type="entry name" value="Heme_Transport_Util_sf"/>
</dbReference>
<evidence type="ECO:0000313" key="2">
    <source>
        <dbReference type="EMBL" id="KKB77797.1"/>
    </source>
</evidence>
<protein>
    <submittedName>
        <fullName evidence="2">Iron transporter</fullName>
    </submittedName>
</protein>
<accession>A0A0F5L837</accession>
<dbReference type="Gene3D" id="3.40.1570.10">
    <property type="entry name" value="HemS/ChuS/ChuX like domains"/>
    <property type="match status" value="2"/>
</dbReference>
<dbReference type="RefSeq" id="WP_046143718.1">
    <property type="nucleotide sequence ID" value="NZ_LAJG01000024.1"/>
</dbReference>
<keyword evidence="3" id="KW-1185">Reference proteome</keyword>
<dbReference type="SUPFAM" id="SSF144064">
    <property type="entry name" value="Heme iron utilization protein-like"/>
    <property type="match status" value="1"/>
</dbReference>
<name>A0A0F5L837_9HYPH</name>
<comment type="caution">
    <text evidence="2">The sequence shown here is derived from an EMBL/GenBank/DDBJ whole genome shotgun (WGS) entry which is preliminary data.</text>
</comment>
<dbReference type="CDD" id="cd16831">
    <property type="entry name" value="HemS-like_C"/>
    <property type="match status" value="1"/>
</dbReference>
<proteinExistence type="predicted"/>
<dbReference type="PATRIC" id="fig|361041.3.peg.2220"/>
<dbReference type="EMBL" id="LAJG01000024">
    <property type="protein sequence ID" value="KKB77797.1"/>
    <property type="molecule type" value="Genomic_DNA"/>
</dbReference>